<feature type="domain" description="SSD" evidence="8">
    <location>
        <begin position="190"/>
        <end position="315"/>
    </location>
</feature>
<feature type="transmembrane region" description="Helical" evidence="7">
    <location>
        <begin position="265"/>
        <end position="285"/>
    </location>
</feature>
<dbReference type="EMBL" id="QTTT01000001">
    <property type="protein sequence ID" value="REE96783.1"/>
    <property type="molecule type" value="Genomic_DNA"/>
</dbReference>
<name>A0A3D9SS41_9ACTN</name>
<keyword evidence="5 7" id="KW-1133">Transmembrane helix</keyword>
<proteinExistence type="inferred from homology"/>
<organism evidence="9 10">
    <name type="scientific">Thermomonospora umbrina</name>
    <dbReference type="NCBI Taxonomy" id="111806"/>
    <lineage>
        <taxon>Bacteria</taxon>
        <taxon>Bacillati</taxon>
        <taxon>Actinomycetota</taxon>
        <taxon>Actinomycetes</taxon>
        <taxon>Streptosporangiales</taxon>
        <taxon>Thermomonosporaceae</taxon>
        <taxon>Thermomonospora</taxon>
    </lineage>
</organism>
<dbReference type="PROSITE" id="PS50156">
    <property type="entry name" value="SSD"/>
    <property type="match status" value="1"/>
</dbReference>
<dbReference type="Proteomes" id="UP000256661">
    <property type="component" value="Unassembled WGS sequence"/>
</dbReference>
<feature type="transmembrane region" description="Helical" evidence="7">
    <location>
        <begin position="190"/>
        <end position="208"/>
    </location>
</feature>
<feature type="transmembrane region" description="Helical" evidence="7">
    <location>
        <begin position="519"/>
        <end position="538"/>
    </location>
</feature>
<feature type="transmembrane region" description="Helical" evidence="7">
    <location>
        <begin position="214"/>
        <end position="237"/>
    </location>
</feature>
<evidence type="ECO:0000259" key="8">
    <source>
        <dbReference type="PROSITE" id="PS50156"/>
    </source>
</evidence>
<comment type="subcellular location">
    <subcellularLocation>
        <location evidence="1">Cell membrane</location>
        <topology evidence="1">Multi-pass membrane protein</topology>
    </subcellularLocation>
</comment>
<feature type="transmembrane region" description="Helical" evidence="7">
    <location>
        <begin position="356"/>
        <end position="380"/>
    </location>
</feature>
<dbReference type="GO" id="GO:0005886">
    <property type="term" value="C:plasma membrane"/>
    <property type="evidence" value="ECO:0007669"/>
    <property type="project" value="UniProtKB-SubCell"/>
</dbReference>
<evidence type="ECO:0000256" key="1">
    <source>
        <dbReference type="ARBA" id="ARBA00004651"/>
    </source>
</evidence>
<evidence type="ECO:0000256" key="4">
    <source>
        <dbReference type="ARBA" id="ARBA00022692"/>
    </source>
</evidence>
<feature type="transmembrane region" description="Helical" evidence="7">
    <location>
        <begin position="635"/>
        <end position="655"/>
    </location>
</feature>
<feature type="transmembrane region" description="Helical" evidence="7">
    <location>
        <begin position="578"/>
        <end position="600"/>
    </location>
</feature>
<dbReference type="InterPro" id="IPR000731">
    <property type="entry name" value="SSD"/>
</dbReference>
<feature type="transmembrane region" description="Helical" evidence="7">
    <location>
        <begin position="545"/>
        <end position="566"/>
    </location>
</feature>
<evidence type="ECO:0000313" key="9">
    <source>
        <dbReference type="EMBL" id="REE96783.1"/>
    </source>
</evidence>
<comment type="similarity">
    <text evidence="2">Belongs to the resistance-nodulation-cell division (RND) (TC 2.A.6) family. MmpL subfamily.</text>
</comment>
<reference evidence="9 10" key="1">
    <citation type="submission" date="2018-08" db="EMBL/GenBank/DDBJ databases">
        <title>Sequencing the genomes of 1000 actinobacteria strains.</title>
        <authorList>
            <person name="Klenk H.-P."/>
        </authorList>
    </citation>
    <scope>NUCLEOTIDE SEQUENCE [LARGE SCALE GENOMIC DNA]</scope>
    <source>
        <strain evidence="9 10">DSM 43927</strain>
    </source>
</reference>
<dbReference type="InterPro" id="IPR050545">
    <property type="entry name" value="Mycobact_MmpL"/>
</dbReference>
<evidence type="ECO:0000256" key="2">
    <source>
        <dbReference type="ARBA" id="ARBA00010157"/>
    </source>
</evidence>
<evidence type="ECO:0000256" key="5">
    <source>
        <dbReference type="ARBA" id="ARBA00022989"/>
    </source>
</evidence>
<feature type="transmembrane region" description="Helical" evidence="7">
    <location>
        <begin position="661"/>
        <end position="680"/>
    </location>
</feature>
<evidence type="ECO:0000313" key="10">
    <source>
        <dbReference type="Proteomes" id="UP000256661"/>
    </source>
</evidence>
<protein>
    <submittedName>
        <fullName evidence="9">RND superfamily putative drug exporter</fullName>
    </submittedName>
</protein>
<sequence length="727" mass="75384">MLVVALLLMLVGGAAGPTLFGKLSSGGFDDPGSDSGKAATALREVFGQGQPNVAMLVETPRGVDDASAARAGAALGGRLSDEPGVVNVTSYWASGRAPRLRSEDGRKALVLATIVGNENDVNERLDTLLPRYEGAKDGVDVQVGGFARLQLELNEQSAKDAKTGEMIAFPIALVALVLVFGGVVAASLPLVVAMITTLLGLGLLWLLASVGTVAVTSVNVVTILGLGLAIDYSLLIVNRYRDELRAGRPTDQAIRITMDSAGRTVLFSALTVAVAVAGLAAFPLLSLRSMAYAGIIVALLSAAASLTVLPALLALIGPRIDRGRILGRRRASAAREKAVEDGFWHRLASFVMRRPVPIATAAVAVLLLLGAPFLGIKIAAPDERVMPESSVSRQVATTLRSEFPSGEQNALQVVAPSAQASRQVAAYATTLSGLPGVARVDTITGSYASGRQAVAAGPQHTRFGKGEAAYLSVVPVPGEAEDAERLVRDIRDTPAPFDTLVGGSAAVNIDATDALVDRLPYALAAVSAIMVVLLFLLTGSVLLPFLALALSALSLTASFGALVWIFQDGHLSGLLGGFTVTGTITSTVPVMLFAVSFGLAMDYQVFLLARIREEYEHTGSGTAAVALGLERIGRIVTAAAILISIVFLAFLVSGITFMKAFGVGLPLAVLMDATLVRGALLPAAMRLAGRATWWAPGPLRRVHARFGLRESGAAALPKAEALAGTRG</sequence>
<accession>A0A3D9SS41</accession>
<keyword evidence="10" id="KW-1185">Reference proteome</keyword>
<evidence type="ECO:0000256" key="7">
    <source>
        <dbReference type="SAM" id="Phobius"/>
    </source>
</evidence>
<keyword evidence="4 7" id="KW-0812">Transmembrane</keyword>
<evidence type="ECO:0000256" key="3">
    <source>
        <dbReference type="ARBA" id="ARBA00022475"/>
    </source>
</evidence>
<dbReference type="SUPFAM" id="SSF82866">
    <property type="entry name" value="Multidrug efflux transporter AcrB transmembrane domain"/>
    <property type="match status" value="2"/>
</dbReference>
<keyword evidence="3" id="KW-1003">Cell membrane</keyword>
<evidence type="ECO:0000256" key="6">
    <source>
        <dbReference type="ARBA" id="ARBA00023136"/>
    </source>
</evidence>
<dbReference type="PANTHER" id="PTHR33406">
    <property type="entry name" value="MEMBRANE PROTEIN MJ1562-RELATED"/>
    <property type="match status" value="1"/>
</dbReference>
<gene>
    <name evidence="9" type="ORF">DFJ69_2230</name>
</gene>
<dbReference type="AlphaFoldDB" id="A0A3D9SS41"/>
<feature type="transmembrane region" description="Helical" evidence="7">
    <location>
        <begin position="166"/>
        <end position="185"/>
    </location>
</feature>
<feature type="transmembrane region" description="Helical" evidence="7">
    <location>
        <begin position="291"/>
        <end position="316"/>
    </location>
</feature>
<dbReference type="Gene3D" id="1.20.1640.10">
    <property type="entry name" value="Multidrug efflux transporter AcrB transmembrane domain"/>
    <property type="match status" value="2"/>
</dbReference>
<keyword evidence="6 7" id="KW-0472">Membrane</keyword>
<dbReference type="InterPro" id="IPR004869">
    <property type="entry name" value="MMPL_dom"/>
</dbReference>
<dbReference type="Pfam" id="PF03176">
    <property type="entry name" value="MMPL"/>
    <property type="match status" value="2"/>
</dbReference>
<comment type="caution">
    <text evidence="9">The sequence shown here is derived from an EMBL/GenBank/DDBJ whole genome shotgun (WGS) entry which is preliminary data.</text>
</comment>
<dbReference type="PANTHER" id="PTHR33406:SF11">
    <property type="entry name" value="MEMBRANE PROTEIN SCO6666-RELATED"/>
    <property type="match status" value="1"/>
</dbReference>